<keyword evidence="3" id="KW-0813">Transport</keyword>
<dbReference type="SMART" id="SM00179">
    <property type="entry name" value="EGF_CA"/>
    <property type="match status" value="1"/>
</dbReference>
<reference evidence="18" key="1">
    <citation type="journal article" date="2016" name="Nature">
        <title>The genome of the seagrass Zostera marina reveals angiosperm adaptation to the sea.</title>
        <authorList>
            <person name="Olsen J.L."/>
            <person name="Rouze P."/>
            <person name="Verhelst B."/>
            <person name="Lin Y.-C."/>
            <person name="Bayer T."/>
            <person name="Collen J."/>
            <person name="Dattolo E."/>
            <person name="De Paoli E."/>
            <person name="Dittami S."/>
            <person name="Maumus F."/>
            <person name="Michel G."/>
            <person name="Kersting A."/>
            <person name="Lauritano C."/>
            <person name="Lohaus R."/>
            <person name="Toepel M."/>
            <person name="Tonon T."/>
            <person name="Vanneste K."/>
            <person name="Amirebrahimi M."/>
            <person name="Brakel J."/>
            <person name="Bostroem C."/>
            <person name="Chovatia M."/>
            <person name="Grimwood J."/>
            <person name="Jenkins J.W."/>
            <person name="Jueterbock A."/>
            <person name="Mraz A."/>
            <person name="Stam W.T."/>
            <person name="Tice H."/>
            <person name="Bornberg-Bauer E."/>
            <person name="Green P.J."/>
            <person name="Pearson G.A."/>
            <person name="Procaccini G."/>
            <person name="Duarte C.M."/>
            <person name="Schmutz J."/>
            <person name="Reusch T.B.H."/>
            <person name="Van de Peer Y."/>
        </authorList>
    </citation>
    <scope>NUCLEOTIDE SEQUENCE [LARGE SCALE GENOMIC DNA]</scope>
    <source>
        <strain evidence="18">cv. Finnish</strain>
    </source>
</reference>
<dbReference type="Pfam" id="PF02225">
    <property type="entry name" value="PA"/>
    <property type="match status" value="1"/>
</dbReference>
<keyword evidence="9" id="KW-0653">Protein transport</keyword>
<accession>A0A0K9NTR0</accession>
<dbReference type="SUPFAM" id="SSF52025">
    <property type="entry name" value="PA domain"/>
    <property type="match status" value="1"/>
</dbReference>
<dbReference type="CDD" id="cd00054">
    <property type="entry name" value="EGF_CA"/>
    <property type="match status" value="1"/>
</dbReference>
<dbReference type="STRING" id="29655.A0A0K9NTR0"/>
<dbReference type="GO" id="GO:0005509">
    <property type="term" value="F:calcium ion binding"/>
    <property type="evidence" value="ECO:0007669"/>
    <property type="project" value="InterPro"/>
</dbReference>
<evidence type="ECO:0000256" key="11">
    <source>
        <dbReference type="ARBA" id="ARBA00023034"/>
    </source>
</evidence>
<evidence type="ECO:0000256" key="8">
    <source>
        <dbReference type="ARBA" id="ARBA00022837"/>
    </source>
</evidence>
<dbReference type="InterPro" id="IPR018097">
    <property type="entry name" value="EGF_Ca-bd_CS"/>
</dbReference>
<dbReference type="Proteomes" id="UP000036987">
    <property type="component" value="Unassembled WGS sequence"/>
</dbReference>
<dbReference type="OMA" id="DCKCKNN"/>
<keyword evidence="10 15" id="KW-1133">Transmembrane helix</keyword>
<dbReference type="InterPro" id="IPR003137">
    <property type="entry name" value="PA_domain"/>
</dbReference>
<dbReference type="Pfam" id="PF25011">
    <property type="entry name" value="VSR_TRX"/>
    <property type="match status" value="1"/>
</dbReference>
<comment type="caution">
    <text evidence="17">The sequence shown here is derived from an EMBL/GenBank/DDBJ whole genome shotgun (WGS) entry which is preliminary data.</text>
</comment>
<dbReference type="EMBL" id="LFYR01001802">
    <property type="protein sequence ID" value="KMZ59345.1"/>
    <property type="molecule type" value="Genomic_DNA"/>
</dbReference>
<evidence type="ECO:0000256" key="15">
    <source>
        <dbReference type="SAM" id="Phobius"/>
    </source>
</evidence>
<evidence type="ECO:0000256" key="5">
    <source>
        <dbReference type="ARBA" id="ARBA00022692"/>
    </source>
</evidence>
<comment type="subcellular location">
    <subcellularLocation>
        <location evidence="1">Golgi apparatus membrane</location>
    </subcellularLocation>
</comment>
<keyword evidence="5 15" id="KW-0812">Transmembrane</keyword>
<feature type="domain" description="EGF-like calcium-binding" evidence="16">
    <location>
        <begin position="521"/>
        <end position="563"/>
    </location>
</feature>
<sequence length="632" mass="70094">MMMVPLPLIRFTAVILFIVATASIRRSLAGFVVEKNGIAVLEPEQFRVRHDSAIANFGVPNYGGSLTGVVIQPEGKGVKGCSPFDTKFKSRSSRPVILLIDRGDCFFAVKVWHGQNAGAAAILVVDNINEHLITMDTPEEGKGGGEQQYIQKITIPSALVNKAFGQSIKEALKGSEEVVVKMDWTESMPHPDQIVEYELWSSSNDECGVRCDEQINFLKNFKGRAQILERGGYTHFTPHYITWYCPEAFLLTKQCMSQCINHGRYCAPDPNQDISSGYDGKDVVVENLRQLCVFKVAKEDGNQPWKWWDFVTDFHLRCSMKDNKYSKDCAEEVLKSLALPLDKIKECMGDPNADVDNALLKAEQDRQVGNGSRGDVTILPTLVINNVQYRGLLEGSAVLKAICAGFKEAEEPSICLNREIQTNECLEGNGGCWQDLKSNITACKDTYRGRICECPTSNGVQYSGDGYTSCHPIGPARCAVNNGGCWVETRDGYTISACSDFELKGCHSPFGFEGDGYTCKDIDECKERLSCQCEGCSCENTWGGYDCKCNGGRLYMSSEDICFDTNRAGFGWVMMICMVVLGVVGVGVSGFVLYRNRLKSYMDSEIMSIMSQYMPLENQQIEAQPLRQNPSI</sequence>
<name>A0A0K9NTR0_ZOSMR</name>
<evidence type="ECO:0000256" key="6">
    <source>
        <dbReference type="ARBA" id="ARBA00022729"/>
    </source>
</evidence>
<proteinExistence type="inferred from homology"/>
<dbReference type="PANTHER" id="PTHR22702:SF4">
    <property type="entry name" value="VACUOLAR-SORTING RECEPTOR 6-LIKE"/>
    <property type="match status" value="1"/>
</dbReference>
<evidence type="ECO:0000256" key="2">
    <source>
        <dbReference type="ARBA" id="ARBA00007038"/>
    </source>
</evidence>
<dbReference type="InterPro" id="IPR046450">
    <property type="entry name" value="PA_dom_sf"/>
</dbReference>
<dbReference type="Gene3D" id="3.50.30.30">
    <property type="match status" value="1"/>
</dbReference>
<dbReference type="PROSITE" id="PS01187">
    <property type="entry name" value="EGF_CA"/>
    <property type="match status" value="1"/>
</dbReference>
<dbReference type="PANTHER" id="PTHR22702">
    <property type="entry name" value="PROTEASE-ASSOCIATED DOMAIN-CONTAINING PROTEIN"/>
    <property type="match status" value="1"/>
</dbReference>
<protein>
    <submittedName>
        <fullName evidence="17">Vacuolar sorting receptor 6</fullName>
    </submittedName>
</protein>
<keyword evidence="11" id="KW-0333">Golgi apparatus</keyword>
<evidence type="ECO:0000256" key="9">
    <source>
        <dbReference type="ARBA" id="ARBA00022927"/>
    </source>
</evidence>
<keyword evidence="13" id="KW-1015">Disulfide bond</keyword>
<evidence type="ECO:0000256" key="12">
    <source>
        <dbReference type="ARBA" id="ARBA00023136"/>
    </source>
</evidence>
<organism evidence="17 18">
    <name type="scientific">Zostera marina</name>
    <name type="common">Eelgrass</name>
    <dbReference type="NCBI Taxonomy" id="29655"/>
    <lineage>
        <taxon>Eukaryota</taxon>
        <taxon>Viridiplantae</taxon>
        <taxon>Streptophyta</taxon>
        <taxon>Embryophyta</taxon>
        <taxon>Tracheophyta</taxon>
        <taxon>Spermatophyta</taxon>
        <taxon>Magnoliopsida</taxon>
        <taxon>Liliopsida</taxon>
        <taxon>Zosteraceae</taxon>
        <taxon>Zostera</taxon>
    </lineage>
</organism>
<keyword evidence="7" id="KW-0677">Repeat</keyword>
<keyword evidence="4" id="KW-0245">EGF-like domain</keyword>
<evidence type="ECO:0000313" key="17">
    <source>
        <dbReference type="EMBL" id="KMZ59345.1"/>
    </source>
</evidence>
<evidence type="ECO:0000256" key="13">
    <source>
        <dbReference type="ARBA" id="ARBA00023157"/>
    </source>
</evidence>
<dbReference type="GO" id="GO:0015031">
    <property type="term" value="P:protein transport"/>
    <property type="evidence" value="ECO:0007669"/>
    <property type="project" value="UniProtKB-KW"/>
</dbReference>
<dbReference type="FunFam" id="3.50.30.30:FF:000001">
    <property type="entry name" value="Vacuolar-sorting receptor 1"/>
    <property type="match status" value="1"/>
</dbReference>
<keyword evidence="17" id="KW-0675">Receptor</keyword>
<dbReference type="InterPro" id="IPR056858">
    <property type="entry name" value="VSR_TRX"/>
</dbReference>
<keyword evidence="18" id="KW-1185">Reference proteome</keyword>
<evidence type="ECO:0000313" key="18">
    <source>
        <dbReference type="Proteomes" id="UP000036987"/>
    </source>
</evidence>
<feature type="transmembrane region" description="Helical" evidence="15">
    <location>
        <begin position="570"/>
        <end position="594"/>
    </location>
</feature>
<evidence type="ECO:0000256" key="10">
    <source>
        <dbReference type="ARBA" id="ARBA00022989"/>
    </source>
</evidence>
<evidence type="ECO:0000256" key="14">
    <source>
        <dbReference type="ARBA" id="ARBA00023180"/>
    </source>
</evidence>
<evidence type="ECO:0000256" key="3">
    <source>
        <dbReference type="ARBA" id="ARBA00022448"/>
    </source>
</evidence>
<dbReference type="InterPro" id="IPR001881">
    <property type="entry name" value="EGF-like_Ca-bd_dom"/>
</dbReference>
<keyword evidence="14" id="KW-0325">Glycoprotein</keyword>
<evidence type="ECO:0000256" key="4">
    <source>
        <dbReference type="ARBA" id="ARBA00022536"/>
    </source>
</evidence>
<comment type="similarity">
    <text evidence="2">Belongs to the VSR (BP-80) family.</text>
</comment>
<evidence type="ECO:0000256" key="1">
    <source>
        <dbReference type="ARBA" id="ARBA00004394"/>
    </source>
</evidence>
<keyword evidence="6" id="KW-0732">Signal</keyword>
<gene>
    <name evidence="17" type="ORF">ZOSMA_69G00420</name>
</gene>
<dbReference type="AlphaFoldDB" id="A0A0K9NTR0"/>
<keyword evidence="12 15" id="KW-0472">Membrane</keyword>
<evidence type="ECO:0000256" key="7">
    <source>
        <dbReference type="ARBA" id="ARBA00022737"/>
    </source>
</evidence>
<dbReference type="OrthoDB" id="10045365at2759"/>
<keyword evidence="8" id="KW-0106">Calcium</keyword>
<dbReference type="GO" id="GO:0000139">
    <property type="term" value="C:Golgi membrane"/>
    <property type="evidence" value="ECO:0007669"/>
    <property type="project" value="UniProtKB-SubCell"/>
</dbReference>
<evidence type="ECO:0000259" key="16">
    <source>
        <dbReference type="SMART" id="SM00179"/>
    </source>
</evidence>